<organism evidence="2 3">
    <name type="scientific">Allacma fusca</name>
    <dbReference type="NCBI Taxonomy" id="39272"/>
    <lineage>
        <taxon>Eukaryota</taxon>
        <taxon>Metazoa</taxon>
        <taxon>Ecdysozoa</taxon>
        <taxon>Arthropoda</taxon>
        <taxon>Hexapoda</taxon>
        <taxon>Collembola</taxon>
        <taxon>Symphypleona</taxon>
        <taxon>Sminthuridae</taxon>
        <taxon>Allacma</taxon>
    </lineage>
</organism>
<sequence length="123" mass="13855">MKLLLNKILSQQWLVPSEEKVILGHKLVGKVLGQCFSENKPSTLALKLFQIPSKLIYGIVLVTLVQSGLLSLLKAFLRECWASFSRRIAQIVPTAKSKLGLESCLLIQFQDGWYDKSDDTCFK</sequence>
<keyword evidence="1" id="KW-0812">Transmembrane</keyword>
<evidence type="ECO:0000313" key="2">
    <source>
        <dbReference type="EMBL" id="CAG7828958.1"/>
    </source>
</evidence>
<keyword evidence="1" id="KW-1133">Transmembrane helix</keyword>
<evidence type="ECO:0000313" key="3">
    <source>
        <dbReference type="Proteomes" id="UP000708208"/>
    </source>
</evidence>
<gene>
    <name evidence="2" type="ORF">AFUS01_LOCUS38850</name>
</gene>
<dbReference type="EMBL" id="CAJVCH010549518">
    <property type="protein sequence ID" value="CAG7828958.1"/>
    <property type="molecule type" value="Genomic_DNA"/>
</dbReference>
<keyword evidence="1" id="KW-0472">Membrane</keyword>
<name>A0A8J2PGL3_9HEXA</name>
<comment type="caution">
    <text evidence="2">The sequence shown here is derived from an EMBL/GenBank/DDBJ whole genome shotgun (WGS) entry which is preliminary data.</text>
</comment>
<protein>
    <submittedName>
        <fullName evidence="2">Uncharacterized protein</fullName>
    </submittedName>
</protein>
<dbReference type="AlphaFoldDB" id="A0A8J2PGL3"/>
<feature type="transmembrane region" description="Helical" evidence="1">
    <location>
        <begin position="55"/>
        <end position="77"/>
    </location>
</feature>
<dbReference type="Proteomes" id="UP000708208">
    <property type="component" value="Unassembled WGS sequence"/>
</dbReference>
<proteinExistence type="predicted"/>
<evidence type="ECO:0000256" key="1">
    <source>
        <dbReference type="SAM" id="Phobius"/>
    </source>
</evidence>
<accession>A0A8J2PGL3</accession>
<keyword evidence="3" id="KW-1185">Reference proteome</keyword>
<reference evidence="2" key="1">
    <citation type="submission" date="2021-06" db="EMBL/GenBank/DDBJ databases">
        <authorList>
            <person name="Hodson N. C."/>
            <person name="Mongue J. A."/>
            <person name="Jaron S. K."/>
        </authorList>
    </citation>
    <scope>NUCLEOTIDE SEQUENCE</scope>
</reference>